<dbReference type="InterPro" id="IPR048650">
    <property type="entry name" value="ISOA1-3-like_C"/>
</dbReference>
<dbReference type="InterPro" id="IPR014756">
    <property type="entry name" value="Ig_E-set"/>
</dbReference>
<dbReference type="InterPro" id="IPR013780">
    <property type="entry name" value="Glyco_hydro_b"/>
</dbReference>
<reference evidence="7" key="1">
    <citation type="submission" date="2017-02" db="EMBL/GenBank/DDBJ databases">
        <authorList>
            <person name="Varghese N."/>
            <person name="Submissions S."/>
        </authorList>
    </citation>
    <scope>NUCLEOTIDE SEQUENCE [LARGE SCALE GENOMIC DNA]</scope>
    <source>
        <strain evidence="7">DSM 3072</strain>
    </source>
</reference>
<keyword evidence="4" id="KW-0326">Glycosidase</keyword>
<dbReference type="RefSeq" id="WP_078929094.1">
    <property type="nucleotide sequence ID" value="NZ_FUXX01000031.1"/>
</dbReference>
<evidence type="ECO:0000256" key="4">
    <source>
        <dbReference type="ARBA" id="ARBA00023295"/>
    </source>
</evidence>
<keyword evidence="3" id="KW-0809">Transit peptide</keyword>
<dbReference type="EMBL" id="FUXX01000031">
    <property type="protein sequence ID" value="SKA65837.1"/>
    <property type="molecule type" value="Genomic_DNA"/>
</dbReference>
<evidence type="ECO:0000256" key="1">
    <source>
        <dbReference type="ARBA" id="ARBA00008061"/>
    </source>
</evidence>
<evidence type="ECO:0000256" key="3">
    <source>
        <dbReference type="ARBA" id="ARBA00022946"/>
    </source>
</evidence>
<dbReference type="CDD" id="cd02856">
    <property type="entry name" value="E_set_GDE_Isoamylase_N"/>
    <property type="match status" value="1"/>
</dbReference>
<dbReference type="AlphaFoldDB" id="A0A1T4VLP4"/>
<dbReference type="InterPro" id="IPR044505">
    <property type="entry name" value="GlgX_Isoamylase_N_E_set"/>
</dbReference>
<comment type="similarity">
    <text evidence="1">Belongs to the glycosyl hydrolase 13 family.</text>
</comment>
<dbReference type="GO" id="GO:0005980">
    <property type="term" value="P:glycogen catabolic process"/>
    <property type="evidence" value="ECO:0007669"/>
    <property type="project" value="InterPro"/>
</dbReference>
<evidence type="ECO:0000259" key="5">
    <source>
        <dbReference type="SMART" id="SM00642"/>
    </source>
</evidence>
<protein>
    <submittedName>
        <fullName evidence="6">Glycogen operon protein</fullName>
    </submittedName>
</protein>
<dbReference type="NCBIfam" id="TIGR02100">
    <property type="entry name" value="glgX_debranch"/>
    <property type="match status" value="1"/>
</dbReference>
<dbReference type="Proteomes" id="UP000242432">
    <property type="component" value="Unassembled WGS sequence"/>
</dbReference>
<dbReference type="PANTHER" id="PTHR43002">
    <property type="entry name" value="GLYCOGEN DEBRANCHING ENZYME"/>
    <property type="match status" value="1"/>
</dbReference>
<dbReference type="SUPFAM" id="SSF51445">
    <property type="entry name" value="(Trans)glycosidases"/>
    <property type="match status" value="1"/>
</dbReference>
<dbReference type="InterPro" id="IPR013783">
    <property type="entry name" value="Ig-like_fold"/>
</dbReference>
<dbReference type="STRING" id="83771.SAMN02910357_00267"/>
<dbReference type="Pfam" id="PF02922">
    <property type="entry name" value="CBM_48"/>
    <property type="match status" value="1"/>
</dbReference>
<dbReference type="CDD" id="cd11326">
    <property type="entry name" value="AmyAc_Glg_debranch"/>
    <property type="match status" value="1"/>
</dbReference>
<dbReference type="Gene3D" id="2.60.40.1180">
    <property type="entry name" value="Golgi alpha-mannosidase II"/>
    <property type="match status" value="1"/>
</dbReference>
<dbReference type="Pfam" id="PF21156">
    <property type="entry name" value="ISOA1-3_C"/>
    <property type="match status" value="1"/>
</dbReference>
<dbReference type="InterPro" id="IPR017853">
    <property type="entry name" value="GH"/>
</dbReference>
<dbReference type="InterPro" id="IPR006047">
    <property type="entry name" value="GH13_cat_dom"/>
</dbReference>
<feature type="domain" description="Glycosyl hydrolase family 13 catalytic" evidence="5">
    <location>
        <begin position="158"/>
        <end position="563"/>
    </location>
</feature>
<accession>A0A1T4VLP4</accession>
<dbReference type="SUPFAM" id="SSF51011">
    <property type="entry name" value="Glycosyl hydrolase domain"/>
    <property type="match status" value="1"/>
</dbReference>
<dbReference type="Pfam" id="PF00128">
    <property type="entry name" value="Alpha-amylase"/>
    <property type="match status" value="1"/>
</dbReference>
<evidence type="ECO:0000313" key="7">
    <source>
        <dbReference type="Proteomes" id="UP000242432"/>
    </source>
</evidence>
<dbReference type="GO" id="GO:0004135">
    <property type="term" value="F:amylo-alpha-1,6-glucosidase activity"/>
    <property type="evidence" value="ECO:0007669"/>
    <property type="project" value="InterPro"/>
</dbReference>
<evidence type="ECO:0000313" key="6">
    <source>
        <dbReference type="EMBL" id="SKA65837.1"/>
    </source>
</evidence>
<gene>
    <name evidence="6" type="ORF">SAMN02745213_01707</name>
</gene>
<proteinExistence type="inferred from homology"/>
<evidence type="ECO:0000256" key="2">
    <source>
        <dbReference type="ARBA" id="ARBA00022801"/>
    </source>
</evidence>
<keyword evidence="7" id="KW-1185">Reference proteome</keyword>
<dbReference type="GO" id="GO:0019156">
    <property type="term" value="F:isoamylase activity"/>
    <property type="evidence" value="ECO:0007669"/>
    <property type="project" value="UniProtKB-ARBA"/>
</dbReference>
<dbReference type="InterPro" id="IPR011837">
    <property type="entry name" value="Glycogen_debranch_GlgX"/>
</dbReference>
<dbReference type="Gene3D" id="2.60.40.10">
    <property type="entry name" value="Immunoglobulins"/>
    <property type="match status" value="1"/>
</dbReference>
<organism evidence="6 7">
    <name type="scientific">Succinivibrio dextrinosolvens DSM 3072</name>
    <dbReference type="NCBI Taxonomy" id="1123324"/>
    <lineage>
        <taxon>Bacteria</taxon>
        <taxon>Pseudomonadati</taxon>
        <taxon>Pseudomonadota</taxon>
        <taxon>Gammaproteobacteria</taxon>
        <taxon>Aeromonadales</taxon>
        <taxon>Succinivibrionaceae</taxon>
        <taxon>Succinivibrio</taxon>
    </lineage>
</organism>
<dbReference type="Gene3D" id="3.20.20.80">
    <property type="entry name" value="Glycosidases"/>
    <property type="match status" value="1"/>
</dbReference>
<sequence>MINKQFIISRGNCHKLGATIEKNGVNFAFWSPYAQEVDLLLFDNVNDDSPYIVHLSSRVFKSTYYWHVFVHGIGAGQIYAFRVTKAVDNSDSVAIGKVLIDPYAKRILFPDQYDRFAIGDEKRIFRNSLKCAVVDIDDYDWGIDAFPNHSLENTIIYEMHVKGFTADKSSGLDDRIKGTYRGLIEKIPYLVELGITTVELMPIYQFDENDARPGMKNYWGYSPMGFFAPHDCFSSDKSIMGPLNEFRDMVKALHKNGIEVILDVVYNHTSEGDDNGPTYSFKGLDKNGYYIVKNGYHQNYSGCGNSLNANRPIVRRMIIESLEFWHQKMHVDGFRFDLASILTRDKNGVPMNDNSTLLTIDADYQLAEAKLIAEPWDAGGLYQLGAISGSKWREWNGQFRDDVRAFMRGDCGKVKQFILRLLGSPDIYNEHEVDPQKSINFVTCHDGFTLYDLVCYSEKHNFANGENNNDGNNSNYSANYGIEGPSEDKSLNKLRLRQAKNFMAITMLSYGTPMICMGDEVLRTQNGNNNAYCQDNEISYLKWKYTEAQENMLNYTRKIIELRRQGQLSPHGNDNYNNKLDNALKNAKIQWHGTKPFQPDWSDMSHSVGFLFRHKTADVYAYVYVNAFWEDLTIELPSVPGHLHRNWYQYLNTALPKGKEVSNFYMSRRFRAGDKIKVKNHSILMLVCPAT</sequence>
<name>A0A1T4VLP4_9GAMM</name>
<dbReference type="SUPFAM" id="SSF81296">
    <property type="entry name" value="E set domains"/>
    <property type="match status" value="1"/>
</dbReference>
<dbReference type="InterPro" id="IPR004193">
    <property type="entry name" value="Glyco_hydro_13_N"/>
</dbReference>
<dbReference type="SMART" id="SM00642">
    <property type="entry name" value="Aamy"/>
    <property type="match status" value="1"/>
</dbReference>
<keyword evidence="2" id="KW-0378">Hydrolase</keyword>